<dbReference type="Gramene" id="TVU35564">
    <property type="protein sequence ID" value="TVU35564"/>
    <property type="gene ID" value="EJB05_17460"/>
</dbReference>
<protein>
    <submittedName>
        <fullName evidence="1">Uncharacterized protein</fullName>
    </submittedName>
</protein>
<dbReference type="Proteomes" id="UP000324897">
    <property type="component" value="Unassembled WGS sequence"/>
</dbReference>
<evidence type="ECO:0000313" key="1">
    <source>
        <dbReference type="EMBL" id="TVU35564.1"/>
    </source>
</evidence>
<gene>
    <name evidence="1" type="ORF">EJB05_17460</name>
</gene>
<comment type="caution">
    <text evidence="1">The sequence shown here is derived from an EMBL/GenBank/DDBJ whole genome shotgun (WGS) entry which is preliminary data.</text>
</comment>
<dbReference type="EMBL" id="RWGY01000009">
    <property type="protein sequence ID" value="TVU35564.1"/>
    <property type="molecule type" value="Genomic_DNA"/>
</dbReference>
<name>A0A5J9VJD4_9POAL</name>
<organism evidence="1 2">
    <name type="scientific">Eragrostis curvula</name>
    <name type="common">weeping love grass</name>
    <dbReference type="NCBI Taxonomy" id="38414"/>
    <lineage>
        <taxon>Eukaryota</taxon>
        <taxon>Viridiplantae</taxon>
        <taxon>Streptophyta</taxon>
        <taxon>Embryophyta</taxon>
        <taxon>Tracheophyta</taxon>
        <taxon>Spermatophyta</taxon>
        <taxon>Magnoliopsida</taxon>
        <taxon>Liliopsida</taxon>
        <taxon>Poales</taxon>
        <taxon>Poaceae</taxon>
        <taxon>PACMAD clade</taxon>
        <taxon>Chloridoideae</taxon>
        <taxon>Eragrostideae</taxon>
        <taxon>Eragrostidinae</taxon>
        <taxon>Eragrostis</taxon>
    </lineage>
</organism>
<dbReference type="OrthoDB" id="692722at2759"/>
<accession>A0A5J9VJD4</accession>
<sequence>MPFVRRRGWRARTVREALEGNSWTRDIVGRLPLWDVIRVITLNPQERDHHTWLPDPSSQFSSRSAYERYFIGGITFEPHKRLWKTCKWTKTSNMS</sequence>
<proteinExistence type="predicted"/>
<keyword evidence="2" id="KW-1185">Reference proteome</keyword>
<reference evidence="1 2" key="1">
    <citation type="journal article" date="2019" name="Sci. Rep.">
        <title>A high-quality genome of Eragrostis curvula grass provides insights into Poaceae evolution and supports new strategies to enhance forage quality.</title>
        <authorList>
            <person name="Carballo J."/>
            <person name="Santos B.A.C.M."/>
            <person name="Zappacosta D."/>
            <person name="Garbus I."/>
            <person name="Selva J.P."/>
            <person name="Gallo C.A."/>
            <person name="Diaz A."/>
            <person name="Albertini E."/>
            <person name="Caccamo M."/>
            <person name="Echenique V."/>
        </authorList>
    </citation>
    <scope>NUCLEOTIDE SEQUENCE [LARGE SCALE GENOMIC DNA]</scope>
    <source>
        <strain evidence="2">cv. Victoria</strain>
        <tissue evidence="1">Leaf</tissue>
    </source>
</reference>
<feature type="non-terminal residue" evidence="1">
    <location>
        <position position="1"/>
    </location>
</feature>
<dbReference type="AlphaFoldDB" id="A0A5J9VJD4"/>
<evidence type="ECO:0000313" key="2">
    <source>
        <dbReference type="Proteomes" id="UP000324897"/>
    </source>
</evidence>